<keyword evidence="15" id="KW-1185">Reference proteome</keyword>
<feature type="domain" description="Fucosyltransferase C-terminal" evidence="12">
    <location>
        <begin position="205"/>
        <end position="248"/>
    </location>
</feature>
<evidence type="ECO:0000256" key="5">
    <source>
        <dbReference type="ARBA" id="ARBA00022679"/>
    </source>
</evidence>
<proteinExistence type="inferred from homology"/>
<keyword evidence="7" id="KW-0735">Signal-anchor</keyword>
<keyword evidence="5 11" id="KW-0808">Transferase</keyword>
<evidence type="ECO:0000259" key="13">
    <source>
        <dbReference type="Pfam" id="PF17039"/>
    </source>
</evidence>
<dbReference type="UniPathway" id="UPA00378"/>
<keyword evidence="11" id="KW-0333">Golgi apparatus</keyword>
<feature type="domain" description="Fucosyltransferase C-terminal" evidence="12">
    <location>
        <begin position="253"/>
        <end position="335"/>
    </location>
</feature>
<name>A0A2G8KTK7_STIJA</name>
<comment type="similarity">
    <text evidence="3 11">Belongs to the glycosyltransferase 10 family.</text>
</comment>
<dbReference type="GO" id="GO:0046920">
    <property type="term" value="F:alpha-(1-&gt;3)-fucosyltransferase activity"/>
    <property type="evidence" value="ECO:0007669"/>
    <property type="project" value="TreeGrafter"/>
</dbReference>
<dbReference type="InterPro" id="IPR031481">
    <property type="entry name" value="Glyco_tran_10_N"/>
</dbReference>
<gene>
    <name evidence="14" type="ORF">BSL78_11773</name>
</gene>
<evidence type="ECO:0000256" key="8">
    <source>
        <dbReference type="ARBA" id="ARBA00022989"/>
    </source>
</evidence>
<evidence type="ECO:0000256" key="3">
    <source>
        <dbReference type="ARBA" id="ARBA00008919"/>
    </source>
</evidence>
<dbReference type="InterPro" id="IPR038577">
    <property type="entry name" value="GT10-like_C_sf"/>
</dbReference>
<dbReference type="SUPFAM" id="SSF53756">
    <property type="entry name" value="UDP-Glycosyltransferase/glycogen phosphorylase"/>
    <property type="match status" value="1"/>
</dbReference>
<dbReference type="Gene3D" id="3.40.50.11660">
    <property type="entry name" value="Glycosyl transferase family 10, C-terminal domain"/>
    <property type="match status" value="2"/>
</dbReference>
<dbReference type="EMBL" id="MRZV01000378">
    <property type="protein sequence ID" value="PIK51336.1"/>
    <property type="molecule type" value="Genomic_DNA"/>
</dbReference>
<keyword evidence="6 11" id="KW-0812">Transmembrane</keyword>
<comment type="caution">
    <text evidence="14">The sequence shown here is derived from an EMBL/GenBank/DDBJ whole genome shotgun (WGS) entry which is preliminary data.</text>
</comment>
<reference evidence="14 15" key="1">
    <citation type="journal article" date="2017" name="PLoS Biol.">
        <title>The sea cucumber genome provides insights into morphological evolution and visceral regeneration.</title>
        <authorList>
            <person name="Zhang X."/>
            <person name="Sun L."/>
            <person name="Yuan J."/>
            <person name="Sun Y."/>
            <person name="Gao Y."/>
            <person name="Zhang L."/>
            <person name="Li S."/>
            <person name="Dai H."/>
            <person name="Hamel J.F."/>
            <person name="Liu C."/>
            <person name="Yu Y."/>
            <person name="Liu S."/>
            <person name="Lin W."/>
            <person name="Guo K."/>
            <person name="Jin S."/>
            <person name="Xu P."/>
            <person name="Storey K.B."/>
            <person name="Huan P."/>
            <person name="Zhang T."/>
            <person name="Zhou Y."/>
            <person name="Zhang J."/>
            <person name="Lin C."/>
            <person name="Li X."/>
            <person name="Xing L."/>
            <person name="Huo D."/>
            <person name="Sun M."/>
            <person name="Wang L."/>
            <person name="Mercier A."/>
            <person name="Li F."/>
            <person name="Yang H."/>
            <person name="Xiang J."/>
        </authorList>
    </citation>
    <scope>NUCLEOTIDE SEQUENCE [LARGE SCALE GENOMIC DNA]</scope>
    <source>
        <strain evidence="14">Shaxun</strain>
        <tissue evidence="14">Muscle</tissue>
    </source>
</reference>
<comment type="subcellular location">
    <subcellularLocation>
        <location evidence="11">Golgi apparatus</location>
        <location evidence="11">Golgi stack membrane</location>
        <topology evidence="11">Single-pass type II membrane protein</topology>
    </subcellularLocation>
    <subcellularLocation>
        <location evidence="1">Membrane</location>
        <topology evidence="1">Single-pass membrane protein</topology>
    </subcellularLocation>
</comment>
<evidence type="ECO:0000256" key="2">
    <source>
        <dbReference type="ARBA" id="ARBA00004922"/>
    </source>
</evidence>
<evidence type="ECO:0000256" key="6">
    <source>
        <dbReference type="ARBA" id="ARBA00022692"/>
    </source>
</evidence>
<comment type="pathway">
    <text evidence="2">Protein modification; protein glycosylation.</text>
</comment>
<evidence type="ECO:0000256" key="11">
    <source>
        <dbReference type="RuleBase" id="RU003832"/>
    </source>
</evidence>
<evidence type="ECO:0000259" key="12">
    <source>
        <dbReference type="Pfam" id="PF00852"/>
    </source>
</evidence>
<evidence type="ECO:0000256" key="9">
    <source>
        <dbReference type="ARBA" id="ARBA00023136"/>
    </source>
</evidence>
<protein>
    <recommendedName>
        <fullName evidence="11">Fucosyltransferase</fullName>
        <ecNumber evidence="11">2.4.1.-</ecNumber>
    </recommendedName>
</protein>
<dbReference type="InterPro" id="IPR001503">
    <property type="entry name" value="Glyco_trans_10"/>
</dbReference>
<dbReference type="Pfam" id="PF00852">
    <property type="entry name" value="Glyco_transf_10"/>
    <property type="match status" value="2"/>
</dbReference>
<evidence type="ECO:0000313" key="15">
    <source>
        <dbReference type="Proteomes" id="UP000230750"/>
    </source>
</evidence>
<dbReference type="Proteomes" id="UP000230750">
    <property type="component" value="Unassembled WGS sequence"/>
</dbReference>
<dbReference type="OrthoDB" id="427096at2759"/>
<keyword evidence="10" id="KW-0325">Glycoprotein</keyword>
<feature type="domain" description="Fucosyltransferase N-terminal" evidence="13">
    <location>
        <begin position="110"/>
        <end position="185"/>
    </location>
</feature>
<keyword evidence="8" id="KW-1133">Transmembrane helix</keyword>
<dbReference type="AlphaFoldDB" id="A0A2G8KTK7"/>
<dbReference type="GO" id="GO:0032580">
    <property type="term" value="C:Golgi cisterna membrane"/>
    <property type="evidence" value="ECO:0007669"/>
    <property type="project" value="UniProtKB-SubCell"/>
</dbReference>
<evidence type="ECO:0000256" key="10">
    <source>
        <dbReference type="ARBA" id="ARBA00023180"/>
    </source>
</evidence>
<keyword evidence="4 11" id="KW-0328">Glycosyltransferase</keyword>
<evidence type="ECO:0000256" key="7">
    <source>
        <dbReference type="ARBA" id="ARBA00022968"/>
    </source>
</evidence>
<dbReference type="PANTHER" id="PTHR11929">
    <property type="entry name" value="ALPHA- 1,3 -FUCOSYLTRANSFERASE"/>
    <property type="match status" value="1"/>
</dbReference>
<keyword evidence="9" id="KW-0472">Membrane</keyword>
<accession>A0A2G8KTK7</accession>
<evidence type="ECO:0000313" key="14">
    <source>
        <dbReference type="EMBL" id="PIK51336.1"/>
    </source>
</evidence>
<dbReference type="Pfam" id="PF17039">
    <property type="entry name" value="Glyco_tran_10_N"/>
    <property type="match status" value="1"/>
</dbReference>
<dbReference type="EC" id="2.4.1.-" evidence="11"/>
<dbReference type="PANTHER" id="PTHR11929:SF145">
    <property type="entry name" value="ALPHA-(1,3)-FUCOSYLTRANSFERASE FUT-1"/>
    <property type="match status" value="1"/>
</dbReference>
<dbReference type="InterPro" id="IPR055270">
    <property type="entry name" value="Glyco_tran_10_C"/>
</dbReference>
<evidence type="ECO:0000256" key="1">
    <source>
        <dbReference type="ARBA" id="ARBA00004167"/>
    </source>
</evidence>
<organism evidence="14 15">
    <name type="scientific">Stichopus japonicus</name>
    <name type="common">Sea cucumber</name>
    <dbReference type="NCBI Taxonomy" id="307972"/>
    <lineage>
        <taxon>Eukaryota</taxon>
        <taxon>Metazoa</taxon>
        <taxon>Echinodermata</taxon>
        <taxon>Eleutherozoa</taxon>
        <taxon>Echinozoa</taxon>
        <taxon>Holothuroidea</taxon>
        <taxon>Aspidochirotacea</taxon>
        <taxon>Aspidochirotida</taxon>
        <taxon>Stichopodidae</taxon>
        <taxon>Apostichopus</taxon>
    </lineage>
</organism>
<sequence>METKIDRSTLRQPWNLMERAQLSNSTKLLSSDGNRMPTAERKYCNNTNFTQPEKTSKGHDDIIQEKVDYRVEAFPSEGHWTNKLQLPKLISCGGRQPRSVLIEQASHWTSNTQKADILIFSGAINCEDIWLELESKRQPNQIWVFTTEESPFTSRDSVPPPKVSHIHFNITSTYHPKADIILPYGRFFPFSKRGKRKVALTSNFDQKKGLMAWISSHCSTEMWRRYDAVHDLSGYIPIDMFGECGEHSCPERPPKMDYEQLVPPNSFIHADDFSSMKDLAEHILRVSKDQALYDSYFKWKTIGKAVNTLIGDILAFSNVGMCRLIHFIQEKHNEPQKQPFDPYGPNWMGGCNECGERNWVKEYSTFRYYNEEMVTDTILHTSTETSFARI</sequence>
<evidence type="ECO:0000256" key="4">
    <source>
        <dbReference type="ARBA" id="ARBA00022676"/>
    </source>
</evidence>